<keyword evidence="2" id="KW-0540">Nuclease</keyword>
<comment type="caution">
    <text evidence="2">The sequence shown here is derived from an EMBL/GenBank/DDBJ whole genome shotgun (WGS) entry which is preliminary data.</text>
</comment>
<proteinExistence type="predicted"/>
<dbReference type="GO" id="GO:0004519">
    <property type="term" value="F:endonuclease activity"/>
    <property type="evidence" value="ECO:0007669"/>
    <property type="project" value="UniProtKB-KW"/>
</dbReference>
<evidence type="ECO:0000259" key="1">
    <source>
        <dbReference type="PROSITE" id="PS51702"/>
    </source>
</evidence>
<dbReference type="InterPro" id="IPR003314">
    <property type="entry name" value="Mu-type_HTH"/>
</dbReference>
<dbReference type="GO" id="GO:0003677">
    <property type="term" value="F:DNA binding"/>
    <property type="evidence" value="ECO:0007669"/>
    <property type="project" value="InterPro"/>
</dbReference>
<dbReference type="AlphaFoldDB" id="A0A4R4J7F0"/>
<feature type="non-terminal residue" evidence="2">
    <location>
        <position position="133"/>
    </location>
</feature>
<dbReference type="RefSeq" id="WP_275669909.1">
    <property type="nucleotide sequence ID" value="NZ_CAWOLF010000013.1"/>
</dbReference>
<evidence type="ECO:0000313" key="2">
    <source>
        <dbReference type="EMBL" id="TDB49212.1"/>
    </source>
</evidence>
<gene>
    <name evidence="2" type="ORF">C5468_14260</name>
</gene>
<dbReference type="Gene3D" id="1.10.10.60">
    <property type="entry name" value="Homeodomain-like"/>
    <property type="match status" value="1"/>
</dbReference>
<protein>
    <submittedName>
        <fullName evidence="2">DDE endonuclease</fullName>
    </submittedName>
</protein>
<reference evidence="2 3" key="1">
    <citation type="journal article" date="2019" name="Int. J. Syst. Evol. Microbiol.">
        <title>Photorhabdus khanii subsp. guanajuatensis subsp. nov., isolated from Heterorhabditis atacamensis, and Photorhabdus luminescens subsp. mexicana subsp. nov., isolated from Heterorhabditis mexicana entomopathogenic nematodes.</title>
        <authorList>
            <person name="Machado R.A.R."/>
            <person name="Bruno P."/>
            <person name="Arce C.C.M."/>
            <person name="Liechti N."/>
            <person name="Kohler A."/>
            <person name="Bernal J."/>
            <person name="Bruggmann R."/>
            <person name="Turlings T.C.J."/>
        </authorList>
    </citation>
    <scope>NUCLEOTIDE SEQUENCE [LARGE SCALE GENOMIC DNA]</scope>
    <source>
        <strain evidence="2 3">MEX47-22</strain>
    </source>
</reference>
<name>A0A4R4J7F0_PHOLU</name>
<evidence type="ECO:0000313" key="3">
    <source>
        <dbReference type="Proteomes" id="UP000295550"/>
    </source>
</evidence>
<dbReference type="SUPFAM" id="SSF46955">
    <property type="entry name" value="Putative DNA-binding domain"/>
    <property type="match status" value="1"/>
</dbReference>
<dbReference type="Gene3D" id="1.10.10.10">
    <property type="entry name" value="Winged helix-like DNA-binding domain superfamily/Winged helix DNA-binding domain"/>
    <property type="match status" value="1"/>
</dbReference>
<accession>A0A4R4J7F0</accession>
<keyword evidence="2" id="KW-0378">Hydrolase</keyword>
<feature type="domain" description="HTH Mu-type" evidence="1">
    <location>
        <begin position="1"/>
        <end position="67"/>
    </location>
</feature>
<dbReference type="Proteomes" id="UP000295550">
    <property type="component" value="Unassembled WGS sequence"/>
</dbReference>
<keyword evidence="2" id="KW-0255">Endonuclease</keyword>
<dbReference type="SUPFAM" id="SSF46689">
    <property type="entry name" value="Homeodomain-like"/>
    <property type="match status" value="1"/>
</dbReference>
<dbReference type="InterPro" id="IPR036388">
    <property type="entry name" value="WH-like_DNA-bd_sf"/>
</dbReference>
<sequence length="133" mass="15037">MDIWVTAKECIGLPGFPSMQHNIRANLDKLAGEKRRTRSGSKSFEYPINCLPPVARAAILKQQGAVEINNRRFDIKKQRTESYSRDLLWQNWNNANNNQREKARQKCEAVIAVAGMIETGIDTLTAFDSVSDV</sequence>
<dbReference type="Pfam" id="PF02316">
    <property type="entry name" value="HTH_Tnp_Mu_1"/>
    <property type="match status" value="1"/>
</dbReference>
<dbReference type="InterPro" id="IPR009061">
    <property type="entry name" value="DNA-bd_dom_put_sf"/>
</dbReference>
<organism evidence="2 3">
    <name type="scientific">Photorhabdus luminescens subsp. mexicana</name>
    <dbReference type="NCBI Taxonomy" id="2100167"/>
    <lineage>
        <taxon>Bacteria</taxon>
        <taxon>Pseudomonadati</taxon>
        <taxon>Pseudomonadota</taxon>
        <taxon>Gammaproteobacteria</taxon>
        <taxon>Enterobacterales</taxon>
        <taxon>Morganellaceae</taxon>
        <taxon>Photorhabdus</taxon>
    </lineage>
</organism>
<dbReference type="InterPro" id="IPR009057">
    <property type="entry name" value="Homeodomain-like_sf"/>
</dbReference>
<dbReference type="PROSITE" id="PS51702">
    <property type="entry name" value="HTH_MU"/>
    <property type="match status" value="1"/>
</dbReference>
<dbReference type="EMBL" id="PUJX01000013">
    <property type="protein sequence ID" value="TDB49212.1"/>
    <property type="molecule type" value="Genomic_DNA"/>
</dbReference>